<dbReference type="AlphaFoldDB" id="A0A917KC30"/>
<dbReference type="Pfam" id="PF20169">
    <property type="entry name" value="DUF6537"/>
    <property type="match status" value="1"/>
</dbReference>
<dbReference type="PANTHER" id="PTHR48084">
    <property type="entry name" value="2-OXOGLUTARATE OXIDOREDUCTASE SUBUNIT KORB-RELATED"/>
    <property type="match status" value="1"/>
</dbReference>
<dbReference type="NCBIfam" id="NF009589">
    <property type="entry name" value="PRK13030.1"/>
    <property type="match status" value="1"/>
</dbReference>
<dbReference type="Gene3D" id="3.40.50.970">
    <property type="match status" value="2"/>
</dbReference>
<evidence type="ECO:0000256" key="3">
    <source>
        <dbReference type="ARBA" id="ARBA00022982"/>
    </source>
</evidence>
<keyword evidence="6" id="KW-0411">Iron-sulfur</keyword>
<dbReference type="InterPro" id="IPR029061">
    <property type="entry name" value="THDP-binding"/>
</dbReference>
<organism evidence="8 9">
    <name type="scientific">Streptomyces brasiliensis</name>
    <dbReference type="NCBI Taxonomy" id="1954"/>
    <lineage>
        <taxon>Bacteria</taxon>
        <taxon>Bacillati</taxon>
        <taxon>Actinomycetota</taxon>
        <taxon>Actinomycetes</taxon>
        <taxon>Kitasatosporales</taxon>
        <taxon>Streptomycetaceae</taxon>
        <taxon>Streptomyces</taxon>
    </lineage>
</organism>
<dbReference type="SUPFAM" id="SSF52922">
    <property type="entry name" value="TK C-terminal domain-like"/>
    <property type="match status" value="1"/>
</dbReference>
<keyword evidence="2" id="KW-0004">4Fe-4S</keyword>
<dbReference type="CDD" id="cd07034">
    <property type="entry name" value="TPP_PYR_PFOR_IOR-alpha_like"/>
    <property type="match status" value="1"/>
</dbReference>
<evidence type="ECO:0000256" key="2">
    <source>
        <dbReference type="ARBA" id="ARBA00022485"/>
    </source>
</evidence>
<evidence type="ECO:0000256" key="6">
    <source>
        <dbReference type="ARBA" id="ARBA00023014"/>
    </source>
</evidence>
<evidence type="ECO:0000259" key="7">
    <source>
        <dbReference type="PROSITE" id="PS51379"/>
    </source>
</evidence>
<comment type="caution">
    <text evidence="8">The sequence shown here is derived from an EMBL/GenBank/DDBJ whole genome shotgun (WGS) entry which is preliminary data.</text>
</comment>
<dbReference type="InterPro" id="IPR009014">
    <property type="entry name" value="Transketo_C/PFOR_II"/>
</dbReference>
<dbReference type="EMBL" id="BMQA01000004">
    <property type="protein sequence ID" value="GGJ06282.1"/>
    <property type="molecule type" value="Genomic_DNA"/>
</dbReference>
<keyword evidence="2" id="KW-0479">Metal-binding</keyword>
<evidence type="ECO:0000256" key="1">
    <source>
        <dbReference type="ARBA" id="ARBA00022448"/>
    </source>
</evidence>
<dbReference type="PANTHER" id="PTHR48084:SF3">
    <property type="entry name" value="SUBUNIT OF PYRUVATE:FLAVODOXIN OXIDOREDUCTASE"/>
    <property type="match status" value="1"/>
</dbReference>
<dbReference type="SUPFAM" id="SSF52518">
    <property type="entry name" value="Thiamin diphosphate-binding fold (THDP-binding)"/>
    <property type="match status" value="2"/>
</dbReference>
<sequence>MATAVTGSTTDDSFTLEDRYLRDEGTVYLTGIQALVRLVLDRVRHDRRAGRSTAAFISGYEGSPLAGFDLELARRSKLLTTYDVVHRPGLNEELGTTAVMGSQLAGALGDRRPDGVTGIWYGKSPGLDRASDAFRHANLAGTDPRGGALALVGDDPVAKSSTVPCASELTLADLAMPTFYPADPQDILDYGLHAVELSRASGVWAAMKVVTNVADAASTAVVSSGWAPPSVPTLGFTKPYTHKPSTHLLGASLAALEHSLYTERLPMALEYVRASGVNRIIGGTRQADRIGVISAGKPYLDLQQALRTLGMDEAALERYGIRLLKLGVIHPLDPNLIREFAEGLTEIIVVEEKRSFIEFAVKEILYGVPGAPAVYGKMEPDGTVLFAQAGELGADAVAAGLGRRLSAPEYRDIEPVIAWREKRRQERVQLPLLGVTRTPYFCSGCPHNSSTKVPEGSLVGAGIGCHTMAVFMEPDQVGTVTGLTQMGGEGAQWIGMAPFTDHKHFVQNIGDGTFTHSGSLAVRAAVAAGVNITYKLLYNDAVAMTGGQDAVGAMSISQVAQLLLVEGAAKVIITTEDPERLRKARVPKLVEVRHRDELIRSQKELAAIPGVTVLIHDQECAAEKRRKRRRGKMETPPVKVVINERVCEGCGDCGVKSNCLSVQPVETEFGRKTRIDQSSCNVDYSCLAGDCPSFVTVVPSGRKAKHTAAAEISPEMLPEPERRVKDDNFTVRITGVGGTGIVTVAQILATAAVIDGKHVRTLDQTGLAQKGGAVVSDIKVTSSVIEQAPKLADAECDLYLACDSLVGIDPQYLAVADPDRTVAVMSTTEVPTGNMVINTTASFPEQSAIRAAIDAASAHAFYVDGRKLAEDILDDDQYANILLLGAAYQFGALPLPSALIEQAIQLNGVAVDRNVQAFRRGRQLVADPEALWASTKRGGTRNLRQPSAAAQHIKALVHAEADTELARLLDVLVPELIAYQDEKYARRYTEFVERVRLLEAGPTVVTEAVARNLYKLMAYKDEYEVARLHLEEELLADIEAQFGEGATYAYQLHPPVLRAIGMKRKISLGPRTRPALRVLRAMRKMRGTRLDVFGYAGVRRMERALVDEYRDAVLCALNTAHAHSQDHATIVELAELPDMVRGYEHIKMANVAAYRVRQTELLSQLETPVAAGRS</sequence>
<dbReference type="InterPro" id="IPR002880">
    <property type="entry name" value="Pyrv_Fd/Flavodoxin_OxRdtase_N"/>
</dbReference>
<dbReference type="GO" id="GO:0030976">
    <property type="term" value="F:thiamine pyrophosphate binding"/>
    <property type="evidence" value="ECO:0007669"/>
    <property type="project" value="InterPro"/>
</dbReference>
<evidence type="ECO:0000256" key="5">
    <source>
        <dbReference type="ARBA" id="ARBA00023004"/>
    </source>
</evidence>
<evidence type="ECO:0000256" key="4">
    <source>
        <dbReference type="ARBA" id="ARBA00023002"/>
    </source>
</evidence>
<dbReference type="InterPro" id="IPR002869">
    <property type="entry name" value="Pyrv_flavodox_OxRed_cen"/>
</dbReference>
<keyword evidence="5" id="KW-0408">Iron</keyword>
<evidence type="ECO:0000313" key="9">
    <source>
        <dbReference type="Proteomes" id="UP000657574"/>
    </source>
</evidence>
<dbReference type="NCBIfam" id="NF009588">
    <property type="entry name" value="PRK13029.1"/>
    <property type="match status" value="1"/>
</dbReference>
<dbReference type="RefSeq" id="WP_189310374.1">
    <property type="nucleotide sequence ID" value="NZ_BMQA01000004.1"/>
</dbReference>
<proteinExistence type="predicted"/>
<dbReference type="GO" id="GO:0000287">
    <property type="term" value="F:magnesium ion binding"/>
    <property type="evidence" value="ECO:0007669"/>
    <property type="project" value="UniProtKB-ARBA"/>
</dbReference>
<reference evidence="8" key="1">
    <citation type="journal article" date="2014" name="Int. J. Syst. Evol. Microbiol.">
        <title>Complete genome sequence of Corynebacterium casei LMG S-19264T (=DSM 44701T), isolated from a smear-ripened cheese.</title>
        <authorList>
            <consortium name="US DOE Joint Genome Institute (JGI-PGF)"/>
            <person name="Walter F."/>
            <person name="Albersmeier A."/>
            <person name="Kalinowski J."/>
            <person name="Ruckert C."/>
        </authorList>
    </citation>
    <scope>NUCLEOTIDE SEQUENCE</scope>
    <source>
        <strain evidence="8">JCM 3086</strain>
    </source>
</reference>
<dbReference type="PROSITE" id="PS51379">
    <property type="entry name" value="4FE4S_FER_2"/>
    <property type="match status" value="1"/>
</dbReference>
<evidence type="ECO:0000313" key="8">
    <source>
        <dbReference type="EMBL" id="GGJ06282.1"/>
    </source>
</evidence>
<dbReference type="GO" id="GO:0016625">
    <property type="term" value="F:oxidoreductase activity, acting on the aldehyde or oxo group of donors, iron-sulfur protein as acceptor"/>
    <property type="evidence" value="ECO:0007669"/>
    <property type="project" value="UniProtKB-ARBA"/>
</dbReference>
<accession>A0A917KC30</accession>
<dbReference type="Pfam" id="PF02775">
    <property type="entry name" value="TPP_enzyme_C"/>
    <property type="match status" value="1"/>
</dbReference>
<dbReference type="Pfam" id="PF01558">
    <property type="entry name" value="POR"/>
    <property type="match status" value="1"/>
</dbReference>
<keyword evidence="9" id="KW-1185">Reference proteome</keyword>
<protein>
    <submittedName>
        <fullName evidence="8">Indolepyruvate ferredoxin oxidoreductase</fullName>
    </submittedName>
</protein>
<dbReference type="InterPro" id="IPR051457">
    <property type="entry name" value="2-oxoacid:Fd_oxidoreductase"/>
</dbReference>
<dbReference type="GO" id="GO:0045333">
    <property type="term" value="P:cellular respiration"/>
    <property type="evidence" value="ECO:0007669"/>
    <property type="project" value="UniProtKB-ARBA"/>
</dbReference>
<dbReference type="Gene3D" id="3.40.920.10">
    <property type="entry name" value="Pyruvate-ferredoxin oxidoreductase, PFOR, domain III"/>
    <property type="match status" value="1"/>
</dbReference>
<dbReference type="InterPro" id="IPR046667">
    <property type="entry name" value="DUF6537"/>
</dbReference>
<keyword evidence="3" id="KW-0249">Electron transport</keyword>
<reference evidence="8" key="2">
    <citation type="submission" date="2020-09" db="EMBL/GenBank/DDBJ databases">
        <authorList>
            <person name="Sun Q."/>
            <person name="Ohkuma M."/>
        </authorList>
    </citation>
    <scope>NUCLEOTIDE SEQUENCE</scope>
    <source>
        <strain evidence="8">JCM 3086</strain>
    </source>
</reference>
<dbReference type="InterPro" id="IPR011766">
    <property type="entry name" value="TPP_enzyme_TPP-bd"/>
</dbReference>
<dbReference type="InterPro" id="IPR017896">
    <property type="entry name" value="4Fe4S_Fe-S-bd"/>
</dbReference>
<gene>
    <name evidence="8" type="ORF">GCM10010121_015910</name>
</gene>
<dbReference type="Proteomes" id="UP000657574">
    <property type="component" value="Unassembled WGS sequence"/>
</dbReference>
<dbReference type="SUPFAM" id="SSF53323">
    <property type="entry name" value="Pyruvate-ferredoxin oxidoreductase, PFOR, domain III"/>
    <property type="match status" value="1"/>
</dbReference>
<dbReference type="GO" id="GO:0051539">
    <property type="term" value="F:4 iron, 4 sulfur cluster binding"/>
    <property type="evidence" value="ECO:0007669"/>
    <property type="project" value="UniProtKB-KW"/>
</dbReference>
<name>A0A917KC30_9ACTN</name>
<keyword evidence="4" id="KW-0560">Oxidoreductase</keyword>
<dbReference type="InterPro" id="IPR019752">
    <property type="entry name" value="Pyrv/ketoisovalerate_OxRed_cat"/>
</dbReference>
<keyword evidence="1" id="KW-0813">Transport</keyword>
<feature type="domain" description="4Fe-4S ferredoxin-type" evidence="7">
    <location>
        <begin position="638"/>
        <end position="670"/>
    </location>
</feature>